<dbReference type="GO" id="GO:0005509">
    <property type="term" value="F:calcium ion binding"/>
    <property type="evidence" value="ECO:0007669"/>
    <property type="project" value="InterPro"/>
</dbReference>
<feature type="transmembrane region" description="Helical" evidence="9">
    <location>
        <begin position="477"/>
        <end position="495"/>
    </location>
</feature>
<dbReference type="InterPro" id="IPR001580">
    <property type="entry name" value="Calret/calnex"/>
</dbReference>
<feature type="compositionally biased region" description="Acidic residues" evidence="10">
    <location>
        <begin position="511"/>
        <end position="538"/>
    </location>
</feature>
<evidence type="ECO:0000256" key="2">
    <source>
        <dbReference type="ARBA" id="ARBA00010983"/>
    </source>
</evidence>
<feature type="compositionally biased region" description="Basic and acidic residues" evidence="10">
    <location>
        <begin position="273"/>
        <end position="282"/>
    </location>
</feature>
<evidence type="ECO:0000256" key="1">
    <source>
        <dbReference type="ARBA" id="ARBA00004389"/>
    </source>
</evidence>
<reference evidence="11" key="1">
    <citation type="submission" date="2021-01" db="EMBL/GenBank/DDBJ databases">
        <authorList>
            <person name="Corre E."/>
            <person name="Pelletier E."/>
            <person name="Niang G."/>
            <person name="Scheremetjew M."/>
            <person name="Finn R."/>
            <person name="Kale V."/>
            <person name="Holt S."/>
            <person name="Cochrane G."/>
            <person name="Meng A."/>
            <person name="Brown T."/>
            <person name="Cohen L."/>
        </authorList>
    </citation>
    <scope>NUCLEOTIDE SEQUENCE</scope>
    <source>
        <strain evidence="11">NY070348D</strain>
    </source>
</reference>
<evidence type="ECO:0008006" key="12">
    <source>
        <dbReference type="Google" id="ProtNLM"/>
    </source>
</evidence>
<evidence type="ECO:0000256" key="6">
    <source>
        <dbReference type="ARBA" id="ARBA00023136"/>
    </source>
</evidence>
<keyword evidence="6 9" id="KW-0472">Membrane</keyword>
<feature type="compositionally biased region" description="Basic and acidic residues" evidence="10">
    <location>
        <begin position="499"/>
        <end position="510"/>
    </location>
</feature>
<dbReference type="GO" id="GO:0036503">
    <property type="term" value="P:ERAD pathway"/>
    <property type="evidence" value="ECO:0007669"/>
    <property type="project" value="TreeGrafter"/>
</dbReference>
<dbReference type="InterPro" id="IPR018124">
    <property type="entry name" value="Calret/calnex_CS"/>
</dbReference>
<dbReference type="PRINTS" id="PR00626">
    <property type="entry name" value="CALRETICULIN"/>
</dbReference>
<dbReference type="GO" id="GO:0006457">
    <property type="term" value="P:protein folding"/>
    <property type="evidence" value="ECO:0007669"/>
    <property type="project" value="InterPro"/>
</dbReference>
<feature type="region of interest" description="Disordered" evidence="10">
    <location>
        <begin position="226"/>
        <end position="324"/>
    </location>
</feature>
<dbReference type="PANTHER" id="PTHR11073:SF1">
    <property type="entry name" value="CALNEXIN 14D-RELATED"/>
    <property type="match status" value="1"/>
</dbReference>
<dbReference type="GO" id="GO:0005789">
    <property type="term" value="C:endoplasmic reticulum membrane"/>
    <property type="evidence" value="ECO:0007669"/>
    <property type="project" value="UniProtKB-SubCell"/>
</dbReference>
<keyword evidence="4 9" id="KW-0256">Endoplasmic reticulum</keyword>
<feature type="region of interest" description="Disordered" evidence="10">
    <location>
        <begin position="499"/>
        <end position="548"/>
    </location>
</feature>
<feature type="disulfide bond" evidence="8">
    <location>
        <begin position="128"/>
        <end position="162"/>
    </location>
</feature>
<name>A0A7S2RII0_9STRA</name>
<evidence type="ECO:0000256" key="10">
    <source>
        <dbReference type="SAM" id="MobiDB-lite"/>
    </source>
</evidence>
<keyword evidence="7 9" id="KW-0143">Chaperone</keyword>
<evidence type="ECO:0000313" key="11">
    <source>
        <dbReference type="EMBL" id="CAD9672153.1"/>
    </source>
</evidence>
<dbReference type="SUPFAM" id="SSF63887">
    <property type="entry name" value="P-domain of calnexin/calreticulin"/>
    <property type="match status" value="1"/>
</dbReference>
<dbReference type="PANTHER" id="PTHR11073">
    <property type="entry name" value="CALRETICULIN AND CALNEXIN"/>
    <property type="match status" value="1"/>
</dbReference>
<dbReference type="FunFam" id="2.10.250.10:FF:000001">
    <property type="entry name" value="Calnexin homolog"/>
    <property type="match status" value="1"/>
</dbReference>
<comment type="subcellular location">
    <subcellularLocation>
        <location evidence="1">Endoplasmic reticulum membrane</location>
        <topology evidence="1">Single-pass membrane protein</topology>
    </subcellularLocation>
</comment>
<dbReference type="AlphaFoldDB" id="A0A7S2RII0"/>
<dbReference type="InterPro" id="IPR013320">
    <property type="entry name" value="ConA-like_dom_sf"/>
</dbReference>
<organism evidence="11">
    <name type="scientific">Mucochytrium quahogii</name>
    <dbReference type="NCBI Taxonomy" id="96639"/>
    <lineage>
        <taxon>Eukaryota</taxon>
        <taxon>Sar</taxon>
        <taxon>Stramenopiles</taxon>
        <taxon>Bigyra</taxon>
        <taxon>Labyrinthulomycetes</taxon>
        <taxon>Thraustochytrida</taxon>
        <taxon>Thraustochytriidae</taxon>
        <taxon>Mucochytrium</taxon>
    </lineage>
</organism>
<comment type="similarity">
    <text evidence="2 9">Belongs to the calreticulin family.</text>
</comment>
<dbReference type="InterPro" id="IPR009033">
    <property type="entry name" value="Calreticulin/calnexin_P_dom_sf"/>
</dbReference>
<proteinExistence type="inferred from homology"/>
<evidence type="ECO:0000256" key="8">
    <source>
        <dbReference type="PIRSR" id="PIRSR601580-3"/>
    </source>
</evidence>
<evidence type="ECO:0000256" key="9">
    <source>
        <dbReference type="RuleBase" id="RU362126"/>
    </source>
</evidence>
<keyword evidence="3 9" id="KW-0812">Transmembrane</keyword>
<dbReference type="Gene3D" id="2.60.120.200">
    <property type="match status" value="1"/>
</dbReference>
<keyword evidence="5 9" id="KW-1133">Transmembrane helix</keyword>
<dbReference type="SUPFAM" id="SSF49899">
    <property type="entry name" value="Concanavalin A-like lectins/glucanases"/>
    <property type="match status" value="1"/>
</dbReference>
<evidence type="ECO:0000256" key="5">
    <source>
        <dbReference type="ARBA" id="ARBA00022989"/>
    </source>
</evidence>
<dbReference type="GO" id="GO:0051082">
    <property type="term" value="F:unfolded protein binding"/>
    <property type="evidence" value="ECO:0007669"/>
    <property type="project" value="InterPro"/>
</dbReference>
<evidence type="ECO:0000256" key="7">
    <source>
        <dbReference type="ARBA" id="ARBA00023186"/>
    </source>
</evidence>
<evidence type="ECO:0000256" key="4">
    <source>
        <dbReference type="ARBA" id="ARBA00022824"/>
    </source>
</evidence>
<feature type="compositionally biased region" description="Basic and acidic residues" evidence="10">
    <location>
        <begin position="240"/>
        <end position="252"/>
    </location>
</feature>
<dbReference type="Pfam" id="PF00262">
    <property type="entry name" value="Calreticulin"/>
    <property type="match status" value="1"/>
</dbReference>
<keyword evidence="8" id="KW-1015">Disulfide bond</keyword>
<evidence type="ECO:0000256" key="3">
    <source>
        <dbReference type="ARBA" id="ARBA00022692"/>
    </source>
</evidence>
<protein>
    <recommendedName>
        <fullName evidence="12">Calnexin</fullName>
    </recommendedName>
</protein>
<feature type="compositionally biased region" description="Acidic residues" evidence="10">
    <location>
        <begin position="306"/>
        <end position="316"/>
    </location>
</feature>
<dbReference type="Gene3D" id="2.10.250.10">
    <property type="entry name" value="Calreticulin/calnexin, P domain"/>
    <property type="match status" value="1"/>
</dbReference>
<dbReference type="EMBL" id="HBHK01006347">
    <property type="protein sequence ID" value="CAD9672153.1"/>
    <property type="molecule type" value="Transcribed_RNA"/>
</dbReference>
<sequence>MLSGRSGKEGLGCWEKISLSLIKPRYTMRWSVYVVACCLLASHCQGAHFFEDFEQGGDSKTKWVQSEDSRYSGQEWEWAADDGNTGIRVAKPHKFYGLSRVLDQPVKVGAGEPAVIQYEVKYTDGVTCSGSYLKLLAHDDSFDPKALVEASGYSIMFGPDNCGATSKVHVIFRQENPITKKWEEKHMTKSVSAKKDKLTHLYTLELHTDNTFVVKVDGKKEAYGNLLSDDDFNPSFNQPKEIDDPDDKKPSDWVDSPKMPDPAASKPDDWDEDAPKKIEDPNAVKPSDWLDDEPSEIPDPKATIPEDWDEEDDGEWEAPMVDNPKCSTGHCGEWKRPLIDNPEYKGKWSPPMIDNPDYKGVWKPRRIENPGYFTDDNPLGTIKPIGAVAIEILANDNGIHFDSIMVSNDLDSAADYAGDVFQKRHSEEETKNKEASKAARKLELEKALNEGGVAGMATYYYGVVTDLFTEWWETSPLLVTIGMVAALLVPILFALRPSSKDNASHKKNDDAKDEQEDDDGNEGEDEAEDEEEEEEEDQSNVKKRIPRA</sequence>
<dbReference type="PROSITE" id="PS00804">
    <property type="entry name" value="CALRETICULIN_2"/>
    <property type="match status" value="1"/>
</dbReference>
<accession>A0A7S2RII0</accession>
<gene>
    <name evidence="11" type="ORF">QSP1433_LOCUS3835</name>
</gene>